<feature type="repeat" description="WD" evidence="16">
    <location>
        <begin position="89"/>
        <end position="130"/>
    </location>
</feature>
<evidence type="ECO:0000259" key="17">
    <source>
        <dbReference type="Pfam" id="PF04053"/>
    </source>
</evidence>
<dbReference type="InterPro" id="IPR016391">
    <property type="entry name" value="Coatomer_asu"/>
</dbReference>
<evidence type="ECO:0000256" key="2">
    <source>
        <dbReference type="ARBA" id="ARBA00004347"/>
    </source>
</evidence>
<dbReference type="Pfam" id="PF04053">
    <property type="entry name" value="B-prop_COPA_B_2nd"/>
    <property type="match status" value="1"/>
</dbReference>
<dbReference type="PROSITE" id="PS50294">
    <property type="entry name" value="WD_REPEATS_REGION"/>
    <property type="match status" value="5"/>
</dbReference>
<dbReference type="PIRSF" id="PIRSF003354">
    <property type="entry name" value="Coatomer_alpha_subunit"/>
    <property type="match status" value="1"/>
</dbReference>
<keyword evidence="5 16" id="KW-0853">WD repeat</keyword>
<evidence type="ECO:0000259" key="18">
    <source>
        <dbReference type="Pfam" id="PF06957"/>
    </source>
</evidence>
<evidence type="ECO:0000313" key="20">
    <source>
        <dbReference type="EnsemblMetazoa" id="XP_008204705"/>
    </source>
</evidence>
<evidence type="ECO:0000256" key="11">
    <source>
        <dbReference type="ARBA" id="ARBA00024791"/>
    </source>
</evidence>
<accession>A0A7M7H8T3</accession>
<dbReference type="InterPro" id="IPR036322">
    <property type="entry name" value="WD40_repeat_dom_sf"/>
</dbReference>
<dbReference type="SUPFAM" id="SSF50978">
    <property type="entry name" value="WD40 repeat-like"/>
    <property type="match status" value="1"/>
</dbReference>
<dbReference type="InterPro" id="IPR015943">
    <property type="entry name" value="WD40/YVTN_repeat-like_dom_sf"/>
</dbReference>
<dbReference type="SMART" id="SM00320">
    <property type="entry name" value="WD40"/>
    <property type="match status" value="7"/>
</dbReference>
<dbReference type="InParanoid" id="A0A7M7H8T3"/>
<dbReference type="Pfam" id="PF23953">
    <property type="entry name" value="TPR_COPA_B"/>
    <property type="match status" value="1"/>
</dbReference>
<comment type="function">
    <text evidence="11">The coatomer is a cytosolic protein complex that binds to dilysine motifs and reversibly associates with Golgi non-clathrin-coated vesicles, which further mediate biosynthetic protein transport from the ER, via the Golgi up to the trans Golgi network. Coatomer complex is required for budding from Golgi membranes, and is essential for the retrograde Golgi-to-ER transport of dilysine-tagged proteins. In mammals, the coatomer can only be recruited by membranes associated to ADP-ribosylation factors (ARFs), which are small GTP-binding proteins; the complex also influences the Golgi structural integrity, as well as the processing, activity, and endocytic recycling of LDL receptors.</text>
</comment>
<dbReference type="Gene3D" id="1.25.40.470">
    <property type="match status" value="1"/>
</dbReference>
<name>A0A7M7H8T3_NASVI</name>
<dbReference type="SMR" id="A0A7M7H8T3"/>
<keyword evidence="21" id="KW-1185">Reference proteome</keyword>
<feature type="repeat" description="WD" evidence="16">
    <location>
        <begin position="247"/>
        <end position="288"/>
    </location>
</feature>
<dbReference type="InterPro" id="IPR056176">
    <property type="entry name" value="TPR_COPA_B"/>
</dbReference>
<dbReference type="InterPro" id="IPR047312">
    <property type="entry name" value="Coatomer_alpha_WD-assoc_reg"/>
</dbReference>
<organism evidence="20 21">
    <name type="scientific">Nasonia vitripennis</name>
    <name type="common">Parasitic wasp</name>
    <dbReference type="NCBI Taxonomy" id="7425"/>
    <lineage>
        <taxon>Eukaryota</taxon>
        <taxon>Metazoa</taxon>
        <taxon>Ecdysozoa</taxon>
        <taxon>Arthropoda</taxon>
        <taxon>Hexapoda</taxon>
        <taxon>Insecta</taxon>
        <taxon>Pterygota</taxon>
        <taxon>Neoptera</taxon>
        <taxon>Endopterygota</taxon>
        <taxon>Hymenoptera</taxon>
        <taxon>Apocrita</taxon>
        <taxon>Proctotrupomorpha</taxon>
        <taxon>Chalcidoidea</taxon>
        <taxon>Pteromalidae</taxon>
        <taxon>Pteromalinae</taxon>
        <taxon>Nasonia</taxon>
    </lineage>
</organism>
<protein>
    <recommendedName>
        <fullName evidence="14 15">Coatomer subunit alpha</fullName>
    </recommendedName>
</protein>
<evidence type="ECO:0000256" key="9">
    <source>
        <dbReference type="ARBA" id="ARBA00023034"/>
    </source>
</evidence>
<keyword evidence="9 15" id="KW-0333">Golgi apparatus</keyword>
<dbReference type="GO" id="GO:0030126">
    <property type="term" value="C:COPI vesicle coat"/>
    <property type="evidence" value="ECO:0007669"/>
    <property type="project" value="UniProtKB-UniRule"/>
</dbReference>
<keyword evidence="10 15" id="KW-0472">Membrane</keyword>
<dbReference type="AlphaFoldDB" id="A0A7M7H8T3"/>
<dbReference type="InterPro" id="IPR020472">
    <property type="entry name" value="WD40_PAC1"/>
</dbReference>
<feature type="domain" description="Coatomer alpha subunit C-terminal" evidence="18">
    <location>
        <begin position="816"/>
        <end position="1221"/>
    </location>
</feature>
<keyword evidence="4 15" id="KW-0963">Cytoplasm</keyword>
<dbReference type="GO" id="GO:0006886">
    <property type="term" value="P:intracellular protein transport"/>
    <property type="evidence" value="ECO:0007669"/>
    <property type="project" value="UniProtKB-UniRule"/>
</dbReference>
<dbReference type="PANTHER" id="PTHR19876:SF1">
    <property type="entry name" value="COATOMER SUBUNIT ALPHA"/>
    <property type="match status" value="1"/>
</dbReference>
<dbReference type="FunFam" id="2.130.10.10:FF:000010">
    <property type="entry name" value="Coatomer subunit alpha"/>
    <property type="match status" value="1"/>
</dbReference>
<feature type="domain" description="COPA/B second beta-propeller" evidence="17">
    <location>
        <begin position="352"/>
        <end position="585"/>
    </location>
</feature>
<evidence type="ECO:0000259" key="19">
    <source>
        <dbReference type="Pfam" id="PF23953"/>
    </source>
</evidence>
<reference evidence="20" key="1">
    <citation type="submission" date="2021-01" db="UniProtKB">
        <authorList>
            <consortium name="EnsemblMetazoa"/>
        </authorList>
    </citation>
    <scope>IDENTIFICATION</scope>
</reference>
<dbReference type="EnsemblMetazoa" id="XM_008206483">
    <property type="protein sequence ID" value="XP_008204705"/>
    <property type="gene ID" value="LOC100116669"/>
</dbReference>
<evidence type="ECO:0000313" key="21">
    <source>
        <dbReference type="Proteomes" id="UP000002358"/>
    </source>
</evidence>
<dbReference type="CTD" id="38199"/>
<feature type="repeat" description="WD" evidence="16">
    <location>
        <begin position="203"/>
        <end position="244"/>
    </location>
</feature>
<dbReference type="PRINTS" id="PR00320">
    <property type="entry name" value="GPROTEINBRPT"/>
</dbReference>
<dbReference type="Pfam" id="PF06957">
    <property type="entry name" value="COPI_C"/>
    <property type="match status" value="1"/>
</dbReference>
<evidence type="ECO:0000256" key="10">
    <source>
        <dbReference type="ARBA" id="ARBA00023136"/>
    </source>
</evidence>
<comment type="subcellular location">
    <subcellularLocation>
        <location evidence="15">Cytoplasm</location>
    </subcellularLocation>
    <subcellularLocation>
        <location evidence="1 15">Golgi apparatus membrane</location>
        <topology evidence="1 15">Peripheral membrane protein</topology>
        <orientation evidence="1">Cytoplasmic side</orientation>
    </subcellularLocation>
    <subcellularLocation>
        <location evidence="2">Cytoplasmic vesicle</location>
        <location evidence="2">COPI-coated vesicle membrane</location>
        <topology evidence="2">Peripheral membrane protein</topology>
        <orientation evidence="2">Cytoplasmic side</orientation>
    </subcellularLocation>
</comment>
<dbReference type="FunCoup" id="A0A7M7H8T3">
    <property type="interactions" value="1994"/>
</dbReference>
<dbReference type="Proteomes" id="UP000002358">
    <property type="component" value="Unassembled WGS sequence"/>
</dbReference>
<feature type="domain" description="COPA/B TPR" evidence="19">
    <location>
        <begin position="626"/>
        <end position="756"/>
    </location>
</feature>
<comment type="subunit">
    <text evidence="13">Oligomeric complex that consists of at least the alpha, beta, beta', gamma, delta, epsilon and zeta subunits. Interacts with SCYL1. Interacts with JAGN1. Interacts with TMEM41B. Interacts with SVEP1. Probably interacts with PEX11A.</text>
</comment>
<sequence length="1221" mass="140152">MLTKFETKSARVKGLSFHPKRPWILVSLHNGVIQLWDYRMCTLLEKFDEHDGPVRGICFHSQQPIFVSGGDDYKIKVWNYKQRRCIFTLLGHLDYIRTTVFHYEYPWILSSSDDQTIRIWNWQSRTCICVLTGHNHYVMCAQFHPSEDIIVSASLDQTVRVWDISGLRKKNVAPGPSGLDDHLKNPGSTDLFGQADAVVKHVLEGHDRGVNWACFHPTLPLIVSGADDRQIKMWRMNDAKAWEVDTCRGHYNNVSCVLFHPRQDIILSNSEDKSIRIWDMTKRTCLHTFRREHERFWVLAAHPTLNLFAAGHDSGMIIFKLERERPAYTVHGNILFYIKERFLRKLDFITSKDTSVMQIRGSGKIPAFNMSYNQAENALLVCTRSPNIDNSTYDLYILPNEGDSSIEPETKRASGIMALWIARNRFAVLDRHVSTHTLVIKNLKNEISKKIAIPNCDEIFYAGTGVVLLREAEQVSLFDIQQKKILAEVKVSKCRYVIWSTNMDHVALLSKHSVVLCNRKLEHLCSIHENVRIKSGAWDDSNVFIYTTSNHIKYAISNGDHGIIRTLDLPIYVTKIKGDQIYCLDRECKPRILRIDSTEFKFKLSLINRKYDEVLHMVRSANLVGQSIIAYLQQKGYPEVALHFVKDEKTKFSLALECGNIEIALEAAQILNKKVCWENLAQTALLQGNHQVVEMCYQRTKNFEKLSFLYMITGNLIKLKKMIKIAEIRKDFSGQYQGSLLLGDMEEIARILKISGQKSLSYVTKNIYKLGDSENSSPCPSIEKQCTELSRKAFYLRSPIPISTSDSNWPLLTVSKGFFDGTICSKNMNQINSTLAVEENNSVVEGWDSDEEDSNINDEKMINNELRNKFHDIQGETPGWDVEDVDLPLELETSNISESDENYFSPPVKGTSLTNNWVNDSRLAIDHILAGSYGSAFQLLNEQLGIVKFDRYKSLFMNLYSCSRTSLSLNSNVPSLHNYLLRNWKETNLKSSFPATVLKLPNLIQRLQISYQLTTSGKFVEAIDKMQTLLLTIPLLIVDSRQDIAEAQQLIHICREYILGLKMEIERKNQPKSNLSEQKRICEMIAYFTHCNLQPVHQILTLRTAVNTFFKFKNYKTARSFAKRLLELGPKPEVAQQVRKILQVCDNNPSDEHSLEYDEHNPFTICAYSYKPIYKGKPELKCPFCHASYQTQFDKSICNICEVAQINKDCSGLKISFSQMR</sequence>
<evidence type="ECO:0000256" key="14">
    <source>
        <dbReference type="ARBA" id="ARBA00073979"/>
    </source>
</evidence>
<dbReference type="GO" id="GO:0000139">
    <property type="term" value="C:Golgi membrane"/>
    <property type="evidence" value="ECO:0007669"/>
    <property type="project" value="UniProtKB-SubCell"/>
</dbReference>
<feature type="repeat" description="WD" evidence="16">
    <location>
        <begin position="47"/>
        <end position="88"/>
    </location>
</feature>
<dbReference type="RefSeq" id="XP_008204705.1">
    <property type="nucleotide sequence ID" value="XM_008206483.4"/>
</dbReference>
<dbReference type="InterPro" id="IPR019775">
    <property type="entry name" value="WD40_repeat_CS"/>
</dbReference>
<evidence type="ECO:0000256" key="6">
    <source>
        <dbReference type="ARBA" id="ARBA00022737"/>
    </source>
</evidence>
<dbReference type="CDD" id="cd00200">
    <property type="entry name" value="WD40"/>
    <property type="match status" value="1"/>
</dbReference>
<dbReference type="CDD" id="cd22948">
    <property type="entry name" value="Coatomer_WDAD_alpha"/>
    <property type="match status" value="1"/>
</dbReference>
<evidence type="ECO:0000256" key="12">
    <source>
        <dbReference type="ARBA" id="ARBA00057585"/>
    </source>
</evidence>
<dbReference type="PROSITE" id="PS00678">
    <property type="entry name" value="WD_REPEATS_1"/>
    <property type="match status" value="1"/>
</dbReference>
<dbReference type="FunFam" id="1.25.40.470:FF:000002">
    <property type="entry name" value="Coatomer subunit alpha"/>
    <property type="match status" value="1"/>
</dbReference>
<dbReference type="GeneID" id="100116669"/>
<dbReference type="PROSITE" id="PS50082">
    <property type="entry name" value="WD_REPEATS_2"/>
    <property type="match status" value="5"/>
</dbReference>
<keyword evidence="8 15" id="KW-0653">Protein transport</keyword>
<evidence type="ECO:0000256" key="3">
    <source>
        <dbReference type="ARBA" id="ARBA00022448"/>
    </source>
</evidence>
<evidence type="ECO:0000256" key="1">
    <source>
        <dbReference type="ARBA" id="ARBA00004255"/>
    </source>
</evidence>
<dbReference type="InterPro" id="IPR006692">
    <property type="entry name" value="Beta-prop_COPA/B_2nd"/>
</dbReference>
<dbReference type="InterPro" id="IPR010714">
    <property type="entry name" value="Coatomer_asu_C"/>
</dbReference>
<dbReference type="KEGG" id="nvi:100116669"/>
<dbReference type="InterPro" id="IPR050844">
    <property type="entry name" value="Coatomer_complex_subunit"/>
</dbReference>
<dbReference type="OrthoDB" id="10261470at2759"/>
<dbReference type="GO" id="GO:0006891">
    <property type="term" value="P:intra-Golgi vesicle-mediated transport"/>
    <property type="evidence" value="ECO:0007669"/>
    <property type="project" value="TreeGrafter"/>
</dbReference>
<keyword evidence="7 15" id="KW-0931">ER-Golgi transport</keyword>
<evidence type="ECO:0000256" key="5">
    <source>
        <dbReference type="ARBA" id="ARBA00022574"/>
    </source>
</evidence>
<evidence type="ECO:0000256" key="16">
    <source>
        <dbReference type="PROSITE-ProRule" id="PRU00221"/>
    </source>
</evidence>
<evidence type="ECO:0000256" key="8">
    <source>
        <dbReference type="ARBA" id="ARBA00022927"/>
    </source>
</evidence>
<keyword evidence="3 15" id="KW-0813">Transport</keyword>
<keyword evidence="6" id="KW-0677">Repeat</keyword>
<dbReference type="GO" id="GO:0005198">
    <property type="term" value="F:structural molecule activity"/>
    <property type="evidence" value="ECO:0007669"/>
    <property type="project" value="InterPro"/>
</dbReference>
<evidence type="ECO:0000256" key="13">
    <source>
        <dbReference type="ARBA" id="ARBA00062633"/>
    </source>
</evidence>
<dbReference type="InterPro" id="IPR001680">
    <property type="entry name" value="WD40_rpt"/>
</dbReference>
<evidence type="ECO:0000256" key="15">
    <source>
        <dbReference type="PIRNR" id="PIRNR003354"/>
    </source>
</evidence>
<dbReference type="GO" id="GO:0006890">
    <property type="term" value="P:retrograde vesicle-mediated transport, Golgi to endoplasmic reticulum"/>
    <property type="evidence" value="ECO:0007669"/>
    <property type="project" value="TreeGrafter"/>
</dbReference>
<dbReference type="Gene3D" id="2.130.10.10">
    <property type="entry name" value="YVTN repeat-like/Quinoprotein amine dehydrogenase"/>
    <property type="match status" value="1"/>
</dbReference>
<proteinExistence type="predicted"/>
<dbReference type="PANTHER" id="PTHR19876">
    <property type="entry name" value="COATOMER"/>
    <property type="match status" value="1"/>
</dbReference>
<evidence type="ECO:0000256" key="7">
    <source>
        <dbReference type="ARBA" id="ARBA00022892"/>
    </source>
</evidence>
<evidence type="ECO:0000256" key="4">
    <source>
        <dbReference type="ARBA" id="ARBA00022490"/>
    </source>
</evidence>
<dbReference type="GO" id="GO:0006888">
    <property type="term" value="P:endoplasmic reticulum to Golgi vesicle-mediated transport"/>
    <property type="evidence" value="ECO:0007669"/>
    <property type="project" value="InterPro"/>
</dbReference>
<dbReference type="Pfam" id="PF00400">
    <property type="entry name" value="WD40"/>
    <property type="match status" value="6"/>
</dbReference>
<feature type="repeat" description="WD" evidence="16">
    <location>
        <begin position="131"/>
        <end position="165"/>
    </location>
</feature>
<comment type="function">
    <text evidence="12">Xenin stimulates exocrine pancreatic secretion. It inhibits pentagastrin-stimulated secretion of acid, to induce exocrine pancreatic secretion and to affect small and large intestinal motility. In the gut, xenin interacts with the neurotensin receptor.</text>
</comment>